<organism evidence="2 3">
    <name type="scientific">Nocardioides acrostichi</name>
    <dbReference type="NCBI Taxonomy" id="2784339"/>
    <lineage>
        <taxon>Bacteria</taxon>
        <taxon>Bacillati</taxon>
        <taxon>Actinomycetota</taxon>
        <taxon>Actinomycetes</taxon>
        <taxon>Propionibacteriales</taxon>
        <taxon>Nocardioidaceae</taxon>
        <taxon>Nocardioides</taxon>
    </lineage>
</organism>
<feature type="signal peptide" evidence="1">
    <location>
        <begin position="1"/>
        <end position="31"/>
    </location>
</feature>
<evidence type="ECO:0000313" key="3">
    <source>
        <dbReference type="Proteomes" id="UP000656804"/>
    </source>
</evidence>
<keyword evidence="1" id="KW-0732">Signal</keyword>
<reference evidence="2" key="1">
    <citation type="submission" date="2020-11" db="EMBL/GenBank/DDBJ databases">
        <title>Nocardioides sp. CBS4Y-1, whole genome shotgun sequence.</title>
        <authorList>
            <person name="Tuo L."/>
        </authorList>
    </citation>
    <scope>NUCLEOTIDE SEQUENCE</scope>
    <source>
        <strain evidence="2">CBS4Y-1</strain>
    </source>
</reference>
<sequence>MRSAAFCRVVPTWLSTAVVAALLAVAAPASADDPQPVPSWGPSEQRPWELATHEQRTYSFHVVGTGTPSTTTITVTGDGVGAQVPAQSVDSTDDVDVPIRFTATPGAHHVTVAFDRDGYATRILTYTVWADGDGGPHLDGHDSLARQRWVDDVRTYSEGRVQHYHAVVFFIDDTWAYADRPYVGWPRGGVPARCSSAVPGCVHYWYDAASGFVELDHTAIGAVVHPDPGADLDAKLGDDLYVDGMIPWGDEWDDGNALLTRRLGFYGAGHRLQGTWQWLDRNDMPENIGEVRLRLWRDGRYVLRTQYDIDDHWAVRRGHYRLGRYGLLRLHRGAKTRKLTMAVCLDETTGAKAPQECLAIGMLDVGMAGGGIFLPLT</sequence>
<dbReference type="AlphaFoldDB" id="A0A930UZ60"/>
<feature type="chain" id="PRO_5036712731" evidence="1">
    <location>
        <begin position="32"/>
        <end position="377"/>
    </location>
</feature>
<gene>
    <name evidence="2" type="ORF">ISG29_08405</name>
</gene>
<comment type="caution">
    <text evidence="2">The sequence shown here is derived from an EMBL/GenBank/DDBJ whole genome shotgun (WGS) entry which is preliminary data.</text>
</comment>
<dbReference type="EMBL" id="JADIVZ010000003">
    <property type="protein sequence ID" value="MBF4161710.1"/>
    <property type="molecule type" value="Genomic_DNA"/>
</dbReference>
<evidence type="ECO:0000313" key="2">
    <source>
        <dbReference type="EMBL" id="MBF4161710.1"/>
    </source>
</evidence>
<accession>A0A930UZ60</accession>
<dbReference type="RefSeq" id="WP_194502976.1">
    <property type="nucleotide sequence ID" value="NZ_JADIVZ010000003.1"/>
</dbReference>
<name>A0A930UZ60_9ACTN</name>
<dbReference type="Proteomes" id="UP000656804">
    <property type="component" value="Unassembled WGS sequence"/>
</dbReference>
<proteinExistence type="predicted"/>
<evidence type="ECO:0000256" key="1">
    <source>
        <dbReference type="SAM" id="SignalP"/>
    </source>
</evidence>
<keyword evidence="3" id="KW-1185">Reference proteome</keyword>
<protein>
    <submittedName>
        <fullName evidence="2">Uncharacterized protein</fullName>
    </submittedName>
</protein>